<accession>A0A0B7JZC7</accession>
<protein>
    <recommendedName>
        <fullName evidence="2">WSC domain-containing protein</fullName>
    </recommendedName>
</protein>
<evidence type="ECO:0000256" key="1">
    <source>
        <dbReference type="SAM" id="SignalP"/>
    </source>
</evidence>
<dbReference type="Pfam" id="PF01822">
    <property type="entry name" value="WSC"/>
    <property type="match status" value="1"/>
</dbReference>
<organism evidence="3">
    <name type="scientific">Bionectria ochroleuca</name>
    <name type="common">Gliocladium roseum</name>
    <dbReference type="NCBI Taxonomy" id="29856"/>
    <lineage>
        <taxon>Eukaryota</taxon>
        <taxon>Fungi</taxon>
        <taxon>Dikarya</taxon>
        <taxon>Ascomycota</taxon>
        <taxon>Pezizomycotina</taxon>
        <taxon>Sordariomycetes</taxon>
        <taxon>Hypocreomycetidae</taxon>
        <taxon>Hypocreales</taxon>
        <taxon>Bionectriaceae</taxon>
        <taxon>Clonostachys</taxon>
    </lineage>
</organism>
<dbReference type="SMART" id="SM00321">
    <property type="entry name" value="WSC"/>
    <property type="match status" value="1"/>
</dbReference>
<dbReference type="InterPro" id="IPR002889">
    <property type="entry name" value="WSC_carb-bd"/>
</dbReference>
<feature type="chain" id="PRO_5002117765" description="WSC domain-containing protein" evidence="1">
    <location>
        <begin position="18"/>
        <end position="382"/>
    </location>
</feature>
<reference evidence="3" key="1">
    <citation type="submission" date="2015-01" db="EMBL/GenBank/DDBJ databases">
        <authorList>
            <person name="Durling Mikael"/>
        </authorList>
    </citation>
    <scope>NUCLEOTIDE SEQUENCE</scope>
</reference>
<feature type="signal peptide" evidence="1">
    <location>
        <begin position="1"/>
        <end position="17"/>
    </location>
</feature>
<dbReference type="EMBL" id="CDPU01000009">
    <property type="protein sequence ID" value="CEO48015.1"/>
    <property type="molecule type" value="Genomic_DNA"/>
</dbReference>
<name>A0A0B7JZC7_BIOOC</name>
<evidence type="ECO:0000259" key="2">
    <source>
        <dbReference type="PROSITE" id="PS51212"/>
    </source>
</evidence>
<proteinExistence type="predicted"/>
<gene>
    <name evidence="3" type="ORF">BN869_000004071_1</name>
</gene>
<sequence>MFFAPLLALGLSSVALAQNNTAIPNVAPPMVTPPPTTLNPSNGFPARVGDYQFYGCVGSSKNFPSFEKIGTNPQMDLELCAASCGSRFFGIAGTDCWCGKDIDSVGTARVPNNVCSIPCPGNQQQFCGSLVGLQRRQFVPNLVYLTVYIRVEGMEGGWYTTTTTTTATTTISGVPTTITDTVTTTVSTTIATTVTPYHPHPTYEPYYPGRVIICYGDYCLPQGPCKSGHCERERIVCKDEHCFPETCKDDKWNRLVECKGDKCHYPECKGEECKKKVICYDGKCIKEKCFGDECEKKVVCHGEECHHKPCKGEECYRKEECHGEKCKPVPHCKENCPVPKPPVFPPPCKGECKPRPPPCNGPHCPPPPCHGREVPSSSSSSP</sequence>
<dbReference type="AlphaFoldDB" id="A0A0B7JZC7"/>
<evidence type="ECO:0000313" key="3">
    <source>
        <dbReference type="EMBL" id="CEO48015.1"/>
    </source>
</evidence>
<feature type="domain" description="WSC" evidence="2">
    <location>
        <begin position="50"/>
        <end position="142"/>
    </location>
</feature>
<dbReference type="PROSITE" id="PS51212">
    <property type="entry name" value="WSC"/>
    <property type="match status" value="1"/>
</dbReference>
<keyword evidence="1" id="KW-0732">Signal</keyword>